<keyword evidence="2" id="KW-1185">Reference proteome</keyword>
<evidence type="ECO:0000313" key="1">
    <source>
        <dbReference type="EMBL" id="KAI0089078.1"/>
    </source>
</evidence>
<comment type="caution">
    <text evidence="1">The sequence shown here is derived from an EMBL/GenBank/DDBJ whole genome shotgun (WGS) entry which is preliminary data.</text>
</comment>
<gene>
    <name evidence="1" type="ORF">BDY19DRAFT_123587</name>
</gene>
<proteinExistence type="predicted"/>
<evidence type="ECO:0000313" key="2">
    <source>
        <dbReference type="Proteomes" id="UP001055072"/>
    </source>
</evidence>
<dbReference type="Proteomes" id="UP001055072">
    <property type="component" value="Unassembled WGS sequence"/>
</dbReference>
<dbReference type="EMBL" id="MU274911">
    <property type="protein sequence ID" value="KAI0089078.1"/>
    <property type="molecule type" value="Genomic_DNA"/>
</dbReference>
<accession>A0ACB8U4A7</accession>
<sequence length="416" mass="49245">MPRASEASSLLGSRGPPPAYSSIQSDNISPDPAPATRRVRPRHLEDRSTRNQGKQDGESLSSLLSRKVTPGRIIFALSFLWVITTTVFIIASISLRSRDILDPIERENIRREWRRERLNHDTEHKQWNLERNEYNKFKHLWELESNEYDKFKELWNKEQQQHDLELAEWARQRKEWESEKARQQKEWESEKALQQKEWESEKAHQQKEWESEKAHQQKEWESEKTRQQKQWDLKKARQQKQWDLEKARHEAEDQRWEKERWERMRLYWGPLWRNDHCHSYGTREYTARLWNIAPGADGIAACEQMPMTINRRSIFPSECEDRGRDGIHGRWLVDFGEVACQPHWSTLNNMGCVGDGAGLHRFEARLENIQSGDDWQTMCDTTPNVVNGITFKSPTSCENRVSPSSSNVISEVLIET</sequence>
<reference evidence="1" key="1">
    <citation type="journal article" date="2021" name="Environ. Microbiol.">
        <title>Gene family expansions and transcriptome signatures uncover fungal adaptations to wood decay.</title>
        <authorList>
            <person name="Hage H."/>
            <person name="Miyauchi S."/>
            <person name="Viragh M."/>
            <person name="Drula E."/>
            <person name="Min B."/>
            <person name="Chaduli D."/>
            <person name="Navarro D."/>
            <person name="Favel A."/>
            <person name="Norest M."/>
            <person name="Lesage-Meessen L."/>
            <person name="Balint B."/>
            <person name="Merenyi Z."/>
            <person name="de Eugenio L."/>
            <person name="Morin E."/>
            <person name="Martinez A.T."/>
            <person name="Baldrian P."/>
            <person name="Stursova M."/>
            <person name="Martinez M.J."/>
            <person name="Novotny C."/>
            <person name="Magnuson J.K."/>
            <person name="Spatafora J.W."/>
            <person name="Maurice S."/>
            <person name="Pangilinan J."/>
            <person name="Andreopoulos W."/>
            <person name="LaButti K."/>
            <person name="Hundley H."/>
            <person name="Na H."/>
            <person name="Kuo A."/>
            <person name="Barry K."/>
            <person name="Lipzen A."/>
            <person name="Henrissat B."/>
            <person name="Riley R."/>
            <person name="Ahrendt S."/>
            <person name="Nagy L.G."/>
            <person name="Grigoriev I.V."/>
            <person name="Martin F."/>
            <person name="Rosso M.N."/>
        </authorList>
    </citation>
    <scope>NUCLEOTIDE SEQUENCE</scope>
    <source>
        <strain evidence="1">CBS 384.51</strain>
    </source>
</reference>
<protein>
    <submittedName>
        <fullName evidence="1">Uncharacterized protein</fullName>
    </submittedName>
</protein>
<name>A0ACB8U4A7_9APHY</name>
<organism evidence="1 2">
    <name type="scientific">Irpex rosettiformis</name>
    <dbReference type="NCBI Taxonomy" id="378272"/>
    <lineage>
        <taxon>Eukaryota</taxon>
        <taxon>Fungi</taxon>
        <taxon>Dikarya</taxon>
        <taxon>Basidiomycota</taxon>
        <taxon>Agaricomycotina</taxon>
        <taxon>Agaricomycetes</taxon>
        <taxon>Polyporales</taxon>
        <taxon>Irpicaceae</taxon>
        <taxon>Irpex</taxon>
    </lineage>
</organism>